<accession>A0ACC2KUI8</accession>
<organism evidence="1 2">
    <name type="scientific">Persea americana</name>
    <name type="common">Avocado</name>
    <dbReference type="NCBI Taxonomy" id="3435"/>
    <lineage>
        <taxon>Eukaryota</taxon>
        <taxon>Viridiplantae</taxon>
        <taxon>Streptophyta</taxon>
        <taxon>Embryophyta</taxon>
        <taxon>Tracheophyta</taxon>
        <taxon>Spermatophyta</taxon>
        <taxon>Magnoliopsida</taxon>
        <taxon>Magnoliidae</taxon>
        <taxon>Laurales</taxon>
        <taxon>Lauraceae</taxon>
        <taxon>Persea</taxon>
    </lineage>
</organism>
<proteinExistence type="predicted"/>
<name>A0ACC2KUI8_PERAE</name>
<keyword evidence="2" id="KW-1185">Reference proteome</keyword>
<protein>
    <submittedName>
        <fullName evidence="1">Uncharacterized protein</fullName>
    </submittedName>
</protein>
<reference evidence="1 2" key="1">
    <citation type="journal article" date="2022" name="Hortic Res">
        <title>A haplotype resolved chromosomal level avocado genome allows analysis of novel avocado genes.</title>
        <authorList>
            <person name="Nath O."/>
            <person name="Fletcher S.J."/>
            <person name="Hayward A."/>
            <person name="Shaw L.M."/>
            <person name="Masouleh A.K."/>
            <person name="Furtado A."/>
            <person name="Henry R.J."/>
            <person name="Mitter N."/>
        </authorList>
    </citation>
    <scope>NUCLEOTIDE SEQUENCE [LARGE SCALE GENOMIC DNA]</scope>
    <source>
        <strain evidence="2">cv. Hass</strain>
    </source>
</reference>
<comment type="caution">
    <text evidence="1">The sequence shown here is derived from an EMBL/GenBank/DDBJ whole genome shotgun (WGS) entry which is preliminary data.</text>
</comment>
<gene>
    <name evidence="1" type="ORF">MRB53_033287</name>
</gene>
<dbReference type="Proteomes" id="UP001234297">
    <property type="component" value="Chromosome 11"/>
</dbReference>
<dbReference type="EMBL" id="CM056819">
    <property type="protein sequence ID" value="KAJ8624757.1"/>
    <property type="molecule type" value="Genomic_DNA"/>
</dbReference>
<sequence>MHCDKDINVYQEWLERQRVYLFLGGLDDEFEQVRGEVLCKESPLELQGSNAFVRRESDRKEAMKQEGEKAEAMVVRNKSSHNRSGPSGSTSRPSTVNSFSHQPNAGSTHARPKIDRFKLVCSHYGLGGHSKARCFELIGYPEGWDKTRDPRYNKQRATIADTKDELDLVANQASALVTTIGNEGKVFANF</sequence>
<evidence type="ECO:0000313" key="2">
    <source>
        <dbReference type="Proteomes" id="UP001234297"/>
    </source>
</evidence>
<evidence type="ECO:0000313" key="1">
    <source>
        <dbReference type="EMBL" id="KAJ8624757.1"/>
    </source>
</evidence>